<feature type="domain" description="Integrase catalytic" evidence="1">
    <location>
        <begin position="139"/>
        <end position="323"/>
    </location>
</feature>
<protein>
    <recommendedName>
        <fullName evidence="1">Integrase catalytic domain-containing protein</fullName>
    </recommendedName>
</protein>
<evidence type="ECO:0000313" key="2">
    <source>
        <dbReference type="EMBL" id="GHO87651.1"/>
    </source>
</evidence>
<proteinExistence type="predicted"/>
<dbReference type="EMBL" id="BNJJ01000018">
    <property type="protein sequence ID" value="GHO87651.1"/>
    <property type="molecule type" value="Genomic_DNA"/>
</dbReference>
<sequence length="422" mass="48621">MQQERWIADRAMLQQLMQKHPEWTQQELANRVGRSLGWVKKWVKRLREASPKDAHVLLGKPFGRKTPYPQTDPVIEARILAIRDTPPENLKRTPGPRAILYYLPRDPQLQSHPETLPRSTRTIWKILQKNDRITHEKRRKRKPGEQRGMLEEIQMDLKDISTVEVSTTGKQQHAVEAFNFMDAGTSILLDAQVQEDFHAQTTLQAIIHFLERDGLPPKITFDRDPRFVGAATGRDFPSPLVRFLLCLGIEPNVCPPHRPDKNAFVERYHRAYNQECIQVHCPHTLEQAQEVTEAFVIHYNTERPHQALSCQNQPPRVAFPQLPNLPSLPQLVDPDIWLSSVHGKHFIRTVRQNGTVRIAEGSYSIDLDGIGQYVDLCVDAHQQVFVIRQKSRVLKQAPIKGLRHTLLLCQARFATEEPICYP</sequence>
<dbReference type="Proteomes" id="UP000635565">
    <property type="component" value="Unassembled WGS sequence"/>
</dbReference>
<organism evidence="2 3">
    <name type="scientific">Dictyobacter formicarum</name>
    <dbReference type="NCBI Taxonomy" id="2778368"/>
    <lineage>
        <taxon>Bacteria</taxon>
        <taxon>Bacillati</taxon>
        <taxon>Chloroflexota</taxon>
        <taxon>Ktedonobacteria</taxon>
        <taxon>Ktedonobacterales</taxon>
        <taxon>Dictyobacteraceae</taxon>
        <taxon>Dictyobacter</taxon>
    </lineage>
</organism>
<gene>
    <name evidence="2" type="ORF">KSZ_56570</name>
</gene>
<dbReference type="InterPro" id="IPR036397">
    <property type="entry name" value="RNaseH_sf"/>
</dbReference>
<keyword evidence="3" id="KW-1185">Reference proteome</keyword>
<evidence type="ECO:0000259" key="1">
    <source>
        <dbReference type="PROSITE" id="PS50994"/>
    </source>
</evidence>
<accession>A0ABQ3VPP1</accession>
<evidence type="ECO:0000313" key="3">
    <source>
        <dbReference type="Proteomes" id="UP000635565"/>
    </source>
</evidence>
<comment type="caution">
    <text evidence="2">The sequence shown here is derived from an EMBL/GenBank/DDBJ whole genome shotgun (WGS) entry which is preliminary data.</text>
</comment>
<dbReference type="SUPFAM" id="SSF53098">
    <property type="entry name" value="Ribonuclease H-like"/>
    <property type="match status" value="1"/>
</dbReference>
<dbReference type="PROSITE" id="PS50994">
    <property type="entry name" value="INTEGRASE"/>
    <property type="match status" value="1"/>
</dbReference>
<dbReference type="PANTHER" id="PTHR47515">
    <property type="entry name" value="LOW CALCIUM RESPONSE LOCUS PROTEIN T"/>
    <property type="match status" value="1"/>
</dbReference>
<reference evidence="2 3" key="1">
    <citation type="journal article" date="2021" name="Int. J. Syst. Evol. Microbiol.">
        <title>Reticulibacter mediterranei gen. nov., sp. nov., within the new family Reticulibacteraceae fam. nov., and Ktedonospora formicarum gen. nov., sp. nov., Ktedonobacter robiniae sp. nov., Dictyobacter formicarum sp. nov. and Dictyobacter arantiisoli sp. nov., belonging to the class Ktedonobacteria.</title>
        <authorList>
            <person name="Yabe S."/>
            <person name="Zheng Y."/>
            <person name="Wang C.M."/>
            <person name="Sakai Y."/>
            <person name="Abe K."/>
            <person name="Yokota A."/>
            <person name="Donadio S."/>
            <person name="Cavaletti L."/>
            <person name="Monciardini P."/>
        </authorList>
    </citation>
    <scope>NUCLEOTIDE SEQUENCE [LARGE SCALE GENOMIC DNA]</scope>
    <source>
        <strain evidence="2 3">SOSP1-9</strain>
    </source>
</reference>
<name>A0ABQ3VPP1_9CHLR</name>
<dbReference type="PANTHER" id="PTHR47515:SF2">
    <property type="entry name" value="INTEGRASE CORE DOMAIN PROTEIN"/>
    <property type="match status" value="1"/>
</dbReference>
<dbReference type="Gene3D" id="3.30.420.10">
    <property type="entry name" value="Ribonuclease H-like superfamily/Ribonuclease H"/>
    <property type="match status" value="1"/>
</dbReference>
<dbReference type="Pfam" id="PF13683">
    <property type="entry name" value="rve_3"/>
    <property type="match status" value="1"/>
</dbReference>
<dbReference type="InterPro" id="IPR012337">
    <property type="entry name" value="RNaseH-like_sf"/>
</dbReference>
<dbReference type="RefSeq" id="WP_201365192.1">
    <property type="nucleotide sequence ID" value="NZ_BNJJ01000018.1"/>
</dbReference>
<dbReference type="InterPro" id="IPR001584">
    <property type="entry name" value="Integrase_cat-core"/>
</dbReference>